<evidence type="ECO:0000313" key="1">
    <source>
        <dbReference type="EMBL" id="ACX73537.1"/>
    </source>
</evidence>
<dbReference type="KEGG" id="mvu:Metvu_1684"/>
<reference evidence="1" key="1">
    <citation type="submission" date="2009-10" db="EMBL/GenBank/DDBJ databases">
        <title>Complete sequence of chromosome of Methanocaldococcus vulcanius M7.</title>
        <authorList>
            <consortium name="US DOE Joint Genome Institute"/>
            <person name="Lucas S."/>
            <person name="Copeland A."/>
            <person name="Lapidus A."/>
            <person name="Glavina del Rio T."/>
            <person name="Dalin E."/>
            <person name="Tice H."/>
            <person name="Bruce D."/>
            <person name="Goodwin L."/>
            <person name="Pitluck S."/>
            <person name="Lcollab F.I."/>
            <person name="Brettin T."/>
            <person name="Detter J.C."/>
            <person name="Han C."/>
            <person name="Tapia R."/>
            <person name="Kuske C.R."/>
            <person name="Schmutz J."/>
            <person name="Larimer F."/>
            <person name="Land M."/>
            <person name="Hauser L."/>
            <person name="Kyrpides N."/>
            <person name="Ovchinikova G."/>
            <person name="Sieprawska-Lupa M."/>
            <person name="Whitman W.B."/>
            <person name="Woyke T."/>
        </authorList>
    </citation>
    <scope>NUCLEOTIDE SEQUENCE [LARGE SCALE GENOMIC DNA]</scope>
    <source>
        <strain evidence="1">M7</strain>
    </source>
</reference>
<organism evidence="1 2">
    <name type="scientific">Methanocaldococcus vulcanius (strain ATCC 700851 / DSM 12094 / M7)</name>
    <name type="common">Methanococcus vulcanius</name>
    <dbReference type="NCBI Taxonomy" id="579137"/>
    <lineage>
        <taxon>Archaea</taxon>
        <taxon>Methanobacteriati</taxon>
        <taxon>Methanobacteriota</taxon>
        <taxon>Methanomada group</taxon>
        <taxon>Methanococci</taxon>
        <taxon>Methanococcales</taxon>
        <taxon>Methanocaldococcaceae</taxon>
        <taxon>Methanocaldococcus</taxon>
    </lineage>
</organism>
<dbReference type="GeneID" id="8514045"/>
<accession>C9RE08</accession>
<gene>
    <name evidence="1" type="ordered locus">Metvu_1684</name>
</gene>
<proteinExistence type="predicted"/>
<name>C9RE08_METVM</name>
<dbReference type="AlphaFoldDB" id="C9RE08"/>
<dbReference type="OrthoDB" id="65751at2157"/>
<dbReference type="HOGENOM" id="CLU_1318559_0_0_2"/>
<dbReference type="eggNOG" id="arCOG13204">
    <property type="taxonomic scope" value="Archaea"/>
</dbReference>
<dbReference type="RefSeq" id="WP_015733755.1">
    <property type="nucleotide sequence ID" value="NC_013407.1"/>
</dbReference>
<dbReference type="Proteomes" id="UP000002063">
    <property type="component" value="Chromosome"/>
</dbReference>
<protein>
    <submittedName>
        <fullName evidence="1">Uncharacterized protein</fullName>
    </submittedName>
</protein>
<sequence length="208" mass="24989">MEILKNEIVKIFRDDLIYKPQRAEIEINDSYIIAKIKENDHNAYFKELKIIFSRNIEILPLIIDKDKYYTVFKINGNKKCECAILVKEDDDYFLLLVEMKSTLRNLRAKNLKKIKEKFKCSLYVSLIILKIFNIIPKEFYGLVPYPKKETISPQTFRMANMGDKESREFLKEWESSKLEFEWIYNSKIIVYKKEFDKDTVAWEEIKLV</sequence>
<keyword evidence="2" id="KW-1185">Reference proteome</keyword>
<dbReference type="STRING" id="579137.Metvu_1684"/>
<dbReference type="EMBL" id="CP001787">
    <property type="protein sequence ID" value="ACX73537.1"/>
    <property type="molecule type" value="Genomic_DNA"/>
</dbReference>
<evidence type="ECO:0000313" key="2">
    <source>
        <dbReference type="Proteomes" id="UP000002063"/>
    </source>
</evidence>